<evidence type="ECO:0000256" key="1">
    <source>
        <dbReference type="SAM" id="MobiDB-lite"/>
    </source>
</evidence>
<proteinExistence type="predicted"/>
<dbReference type="AlphaFoldDB" id="A0A075FUN9"/>
<name>A0A075FUN9_9EURY</name>
<feature type="region of interest" description="Disordered" evidence="1">
    <location>
        <begin position="1"/>
        <end position="22"/>
    </location>
</feature>
<organism evidence="2">
    <name type="scientific">uncultured marine group II/III euryarchaeote AD1000_32_G05</name>
    <dbReference type="NCBI Taxonomy" id="1457755"/>
    <lineage>
        <taxon>Archaea</taxon>
        <taxon>Methanobacteriati</taxon>
        <taxon>Methanobacteriota</taxon>
        <taxon>environmental samples</taxon>
    </lineage>
</organism>
<protein>
    <recommendedName>
        <fullName evidence="3">PRC-barrel domain-containing protein</fullName>
    </recommendedName>
</protein>
<dbReference type="EMBL" id="KF900388">
    <property type="protein sequence ID" value="AIE93176.1"/>
    <property type="molecule type" value="Genomic_DNA"/>
</dbReference>
<evidence type="ECO:0000313" key="2">
    <source>
        <dbReference type="EMBL" id="AIE93176.1"/>
    </source>
</evidence>
<accession>A0A075FUN9</accession>
<feature type="compositionally biased region" description="Polar residues" evidence="1">
    <location>
        <begin position="1"/>
        <end position="12"/>
    </location>
</feature>
<reference evidence="2" key="1">
    <citation type="journal article" date="2014" name="Genome Biol. Evol.">
        <title>Pangenome evidence for extensive interdomain horizontal transfer affecting lineage core and shell genes in uncultured planktonic thaumarchaeota and euryarchaeota.</title>
        <authorList>
            <person name="Deschamps P."/>
            <person name="Zivanovic Y."/>
            <person name="Moreira D."/>
            <person name="Rodriguez-Valera F."/>
            <person name="Lopez-Garcia P."/>
        </authorList>
    </citation>
    <scope>NUCLEOTIDE SEQUENCE</scope>
</reference>
<evidence type="ECO:0008006" key="3">
    <source>
        <dbReference type="Google" id="ProtNLM"/>
    </source>
</evidence>
<sequence>MSRTQHGTSTGDALTPTERGNKMSEEYRIQELLQREVYVGETLVGIITGERSHPRDEFVRSMRLEVVDDVAGEYMRKPAGAAPLSKELVHSIRPDGGVKLSKSMRELQRRWRNTIRIDEQLWAPDELVDRAVMDNDGVDIGNVVDFVKVKRTYRGVLVNTHSALRRKYDLPDTLIIPVKQLARTTAFLDELILRCKVNRLITLPSYLALNGDESFEN</sequence>